<sequence length="258" mass="28048">MLLKVQGVHSLKIDAKLGNIVISGIVDPATIITMLEKHGRKAQLLWEQGIPIKDSPVDKASRVHSGFEEGHNLKNVQIITQSNKVINPLNDPDIMNQLEELSRIPGLQTMEVTKTIKLTFQGEPRNEPNDKIQTFCTAINHSHNHHGYCCDYDCPPQIENWGRARPFNCQPLPMTPPPLPSAPPLPFEYFQAPPPSASSSMPHTYYSVLSDENAVSGCVIFASLARSVIEPDLIEPAGPPPPPGDVVASGGGKTAGES</sequence>
<evidence type="ECO:0000256" key="2">
    <source>
        <dbReference type="SAM" id="MobiDB-lite"/>
    </source>
</evidence>
<evidence type="ECO:0000313" key="3">
    <source>
        <dbReference type="EMBL" id="WMV31505.1"/>
    </source>
</evidence>
<evidence type="ECO:0000313" key="4">
    <source>
        <dbReference type="Proteomes" id="UP001234989"/>
    </source>
</evidence>
<name>A0AAF0QZ81_SOLVR</name>
<dbReference type="PANTHER" id="PTHR45868:SF47">
    <property type="entry name" value="HEAVY METAL-ASSOCIATED ISOPRENYLATED PLANT PROTEIN 42"/>
    <property type="match status" value="1"/>
</dbReference>
<protein>
    <recommendedName>
        <fullName evidence="5">HMA domain-containing protein</fullName>
    </recommendedName>
</protein>
<proteinExistence type="predicted"/>
<evidence type="ECO:0008006" key="5">
    <source>
        <dbReference type="Google" id="ProtNLM"/>
    </source>
</evidence>
<keyword evidence="1" id="KW-0479">Metal-binding</keyword>
<feature type="compositionally biased region" description="Gly residues" evidence="2">
    <location>
        <begin position="249"/>
        <end position="258"/>
    </location>
</feature>
<dbReference type="Proteomes" id="UP001234989">
    <property type="component" value="Chromosome 5"/>
</dbReference>
<dbReference type="PANTHER" id="PTHR45868">
    <property type="entry name" value="HEAVY METAL-ASSOCIATED ISOPRENYLATED PLANT PROTEIN 33-RELATED"/>
    <property type="match status" value="1"/>
</dbReference>
<reference evidence="3" key="1">
    <citation type="submission" date="2023-08" db="EMBL/GenBank/DDBJ databases">
        <title>A de novo genome assembly of Solanum verrucosum Schlechtendal, a Mexican diploid species geographically isolated from the other diploid A-genome species in potato relatives.</title>
        <authorList>
            <person name="Hosaka K."/>
        </authorList>
    </citation>
    <scope>NUCLEOTIDE SEQUENCE</scope>
    <source>
        <tissue evidence="3">Young leaves</tissue>
    </source>
</reference>
<gene>
    <name evidence="3" type="ORF">MTR67_024890</name>
</gene>
<dbReference type="GO" id="GO:0046872">
    <property type="term" value="F:metal ion binding"/>
    <property type="evidence" value="ECO:0007669"/>
    <property type="project" value="UniProtKB-KW"/>
</dbReference>
<accession>A0AAF0QZ81</accession>
<feature type="region of interest" description="Disordered" evidence="2">
    <location>
        <begin position="233"/>
        <end position="258"/>
    </location>
</feature>
<organism evidence="3 4">
    <name type="scientific">Solanum verrucosum</name>
    <dbReference type="NCBI Taxonomy" id="315347"/>
    <lineage>
        <taxon>Eukaryota</taxon>
        <taxon>Viridiplantae</taxon>
        <taxon>Streptophyta</taxon>
        <taxon>Embryophyta</taxon>
        <taxon>Tracheophyta</taxon>
        <taxon>Spermatophyta</taxon>
        <taxon>Magnoliopsida</taxon>
        <taxon>eudicotyledons</taxon>
        <taxon>Gunneridae</taxon>
        <taxon>Pentapetalae</taxon>
        <taxon>asterids</taxon>
        <taxon>lamiids</taxon>
        <taxon>Solanales</taxon>
        <taxon>Solanaceae</taxon>
        <taxon>Solanoideae</taxon>
        <taxon>Solaneae</taxon>
        <taxon>Solanum</taxon>
    </lineage>
</organism>
<evidence type="ECO:0000256" key="1">
    <source>
        <dbReference type="ARBA" id="ARBA00022723"/>
    </source>
</evidence>
<dbReference type="AlphaFoldDB" id="A0AAF0QZ81"/>
<keyword evidence="4" id="KW-1185">Reference proteome</keyword>
<dbReference type="EMBL" id="CP133616">
    <property type="protein sequence ID" value="WMV31505.1"/>
    <property type="molecule type" value="Genomic_DNA"/>
</dbReference>